<name>A0A0E2BDL2_9LEPT</name>
<comment type="caution">
    <text evidence="10">The sequence shown here is derived from an EMBL/GenBank/DDBJ whole genome shotgun (WGS) entry which is preliminary data.</text>
</comment>
<dbReference type="GO" id="GO:0009306">
    <property type="term" value="P:protein secretion"/>
    <property type="evidence" value="ECO:0007669"/>
    <property type="project" value="UniProtKB-UniRule"/>
</dbReference>
<evidence type="ECO:0000256" key="9">
    <source>
        <dbReference type="HAMAP-Rule" id="MF_00422"/>
    </source>
</evidence>
<dbReference type="Proteomes" id="UP000006329">
    <property type="component" value="Unassembled WGS sequence"/>
</dbReference>
<dbReference type="Pfam" id="PF00584">
    <property type="entry name" value="SecE"/>
    <property type="match status" value="1"/>
</dbReference>
<dbReference type="GO" id="GO:0005886">
    <property type="term" value="C:plasma membrane"/>
    <property type="evidence" value="ECO:0007669"/>
    <property type="project" value="UniProtKB-SubCell"/>
</dbReference>
<dbReference type="GO" id="GO:0008320">
    <property type="term" value="F:protein transmembrane transporter activity"/>
    <property type="evidence" value="ECO:0007669"/>
    <property type="project" value="UniProtKB-UniRule"/>
</dbReference>
<keyword evidence="4 9" id="KW-0812">Transmembrane</keyword>
<reference evidence="10" key="1">
    <citation type="submission" date="2012-10" db="EMBL/GenBank/DDBJ databases">
        <authorList>
            <person name="Harkins D.M."/>
            <person name="Durkin A.S."/>
            <person name="Brinkac L.M."/>
            <person name="Haft D.H."/>
            <person name="Selengut J.D."/>
            <person name="Sanka R."/>
            <person name="DePew J."/>
            <person name="Purushe J."/>
            <person name="Matthias M.A."/>
            <person name="Vinetz J.M."/>
            <person name="Sutton G.G."/>
            <person name="Nierman W.C."/>
            <person name="Fouts D.E."/>
        </authorList>
    </citation>
    <scope>NUCLEOTIDE SEQUENCE [LARGE SCALE GENOMIC DNA]</scope>
    <source>
        <strain evidence="10">MOR084</strain>
    </source>
</reference>
<comment type="subunit">
    <text evidence="9">Component of the Sec protein translocase complex. Heterotrimer consisting of SecY, SecE and SecG subunits. The heterotrimers can form oligomers, although 1 heterotrimer is thought to be able to translocate proteins. Interacts with the ribosome. Interacts with SecDF, and other proteins may be involved. Interacts with SecA.</text>
</comment>
<dbReference type="AlphaFoldDB" id="A0A0E2BDL2"/>
<evidence type="ECO:0000256" key="5">
    <source>
        <dbReference type="ARBA" id="ARBA00022927"/>
    </source>
</evidence>
<organism evidence="10 11">
    <name type="scientific">Leptospira santarosai str. MOR084</name>
    <dbReference type="NCBI Taxonomy" id="1049984"/>
    <lineage>
        <taxon>Bacteria</taxon>
        <taxon>Pseudomonadati</taxon>
        <taxon>Spirochaetota</taxon>
        <taxon>Spirochaetia</taxon>
        <taxon>Leptospirales</taxon>
        <taxon>Leptospiraceae</taxon>
        <taxon>Leptospira</taxon>
    </lineage>
</organism>
<feature type="transmembrane region" description="Helical" evidence="9">
    <location>
        <begin position="25"/>
        <end position="46"/>
    </location>
</feature>
<dbReference type="RefSeq" id="WP_004462551.1">
    <property type="nucleotide sequence ID" value="NZ_AHON02000051.1"/>
</dbReference>
<evidence type="ECO:0000313" key="11">
    <source>
        <dbReference type="Proteomes" id="UP000006329"/>
    </source>
</evidence>
<dbReference type="NCBIfam" id="TIGR00964">
    <property type="entry name" value="secE_bact"/>
    <property type="match status" value="1"/>
</dbReference>
<comment type="similarity">
    <text evidence="9">Belongs to the SecE/SEC61-gamma family.</text>
</comment>
<evidence type="ECO:0000313" key="10">
    <source>
        <dbReference type="EMBL" id="EKO33324.1"/>
    </source>
</evidence>
<evidence type="ECO:0000256" key="4">
    <source>
        <dbReference type="ARBA" id="ARBA00022692"/>
    </source>
</evidence>
<dbReference type="GO" id="GO:0043952">
    <property type="term" value="P:protein transport by the Sec complex"/>
    <property type="evidence" value="ECO:0007669"/>
    <property type="project" value="UniProtKB-UniRule"/>
</dbReference>
<dbReference type="InterPro" id="IPR038379">
    <property type="entry name" value="SecE_sf"/>
</dbReference>
<keyword evidence="6 9" id="KW-1133">Transmembrane helix</keyword>
<dbReference type="PANTHER" id="PTHR33910">
    <property type="entry name" value="PROTEIN TRANSLOCASE SUBUNIT SECE"/>
    <property type="match status" value="1"/>
</dbReference>
<evidence type="ECO:0000256" key="8">
    <source>
        <dbReference type="ARBA" id="ARBA00023136"/>
    </source>
</evidence>
<proteinExistence type="inferred from homology"/>
<sequence length="62" mass="7331">MKVTTFIQECKAELEKVQWPTREEVVYSTIVVLVTVCFFSIFLFFADSAFVRLLTWFWELGS</sequence>
<dbReference type="GO" id="GO:0006605">
    <property type="term" value="P:protein targeting"/>
    <property type="evidence" value="ECO:0007669"/>
    <property type="project" value="UniProtKB-UniRule"/>
</dbReference>
<keyword evidence="7 9" id="KW-0811">Translocation</keyword>
<keyword evidence="5 9" id="KW-0653">Protein transport</keyword>
<gene>
    <name evidence="9 10" type="primary">secE</name>
    <name evidence="10" type="ORF">LEP1GSC179_2712</name>
</gene>
<keyword evidence="8 9" id="KW-0472">Membrane</keyword>
<dbReference type="InterPro" id="IPR005807">
    <property type="entry name" value="SecE_bac"/>
</dbReference>
<dbReference type="InterPro" id="IPR001901">
    <property type="entry name" value="Translocase_SecE/Sec61-g"/>
</dbReference>
<evidence type="ECO:0000256" key="7">
    <source>
        <dbReference type="ARBA" id="ARBA00023010"/>
    </source>
</evidence>
<comment type="subcellular location">
    <subcellularLocation>
        <location evidence="9">Cell membrane</location>
        <topology evidence="9">Single-pass membrane protein</topology>
    </subcellularLocation>
    <subcellularLocation>
        <location evidence="1">Membrane</location>
    </subcellularLocation>
</comment>
<dbReference type="HAMAP" id="MF_00422">
    <property type="entry name" value="SecE"/>
    <property type="match status" value="1"/>
</dbReference>
<evidence type="ECO:0000256" key="3">
    <source>
        <dbReference type="ARBA" id="ARBA00022475"/>
    </source>
</evidence>
<comment type="function">
    <text evidence="9">Essential subunit of the Sec protein translocation channel SecYEG. Clamps together the 2 halves of SecY. May contact the channel plug during translocation.</text>
</comment>
<keyword evidence="11" id="KW-1185">Reference proteome</keyword>
<dbReference type="GeneID" id="29739677"/>
<evidence type="ECO:0000256" key="2">
    <source>
        <dbReference type="ARBA" id="ARBA00022448"/>
    </source>
</evidence>
<keyword evidence="2 9" id="KW-0813">Transport</keyword>
<dbReference type="EMBL" id="AHON02000051">
    <property type="protein sequence ID" value="EKO33324.1"/>
    <property type="molecule type" value="Genomic_DNA"/>
</dbReference>
<protein>
    <recommendedName>
        <fullName evidence="9">Protein translocase subunit SecE</fullName>
    </recommendedName>
</protein>
<evidence type="ECO:0000256" key="6">
    <source>
        <dbReference type="ARBA" id="ARBA00022989"/>
    </source>
</evidence>
<dbReference type="GO" id="GO:0065002">
    <property type="term" value="P:intracellular protein transmembrane transport"/>
    <property type="evidence" value="ECO:0007669"/>
    <property type="project" value="UniProtKB-UniRule"/>
</dbReference>
<evidence type="ECO:0000256" key="1">
    <source>
        <dbReference type="ARBA" id="ARBA00004370"/>
    </source>
</evidence>
<accession>A0A0E2BDL2</accession>
<keyword evidence="3 9" id="KW-1003">Cell membrane</keyword>
<dbReference type="PROSITE" id="PS01067">
    <property type="entry name" value="SECE_SEC61G"/>
    <property type="match status" value="1"/>
</dbReference>
<dbReference type="Gene3D" id="1.20.5.1030">
    <property type="entry name" value="Preprotein translocase secy subunit"/>
    <property type="match status" value="1"/>
</dbReference>
<dbReference type="PANTHER" id="PTHR33910:SF1">
    <property type="entry name" value="PROTEIN TRANSLOCASE SUBUNIT SECE"/>
    <property type="match status" value="1"/>
</dbReference>